<feature type="compositionally biased region" description="Gly residues" evidence="1">
    <location>
        <begin position="59"/>
        <end position="71"/>
    </location>
</feature>
<dbReference type="EMBL" id="JARH01000341">
    <property type="protein sequence ID" value="EXF82125.1"/>
    <property type="molecule type" value="Genomic_DNA"/>
</dbReference>
<dbReference type="OrthoDB" id="5419105at2759"/>
<organism evidence="2 3">
    <name type="scientific">Colletotrichum fioriniae PJ7</name>
    <dbReference type="NCBI Taxonomy" id="1445577"/>
    <lineage>
        <taxon>Eukaryota</taxon>
        <taxon>Fungi</taxon>
        <taxon>Dikarya</taxon>
        <taxon>Ascomycota</taxon>
        <taxon>Pezizomycotina</taxon>
        <taxon>Sordariomycetes</taxon>
        <taxon>Hypocreomycetidae</taxon>
        <taxon>Glomerellales</taxon>
        <taxon>Glomerellaceae</taxon>
        <taxon>Colletotrichum</taxon>
        <taxon>Colletotrichum acutatum species complex</taxon>
    </lineage>
</organism>
<feature type="compositionally biased region" description="Pro residues" evidence="1">
    <location>
        <begin position="38"/>
        <end position="47"/>
    </location>
</feature>
<accession>A0A010R018</accession>
<evidence type="ECO:0000313" key="2">
    <source>
        <dbReference type="EMBL" id="EXF82125.1"/>
    </source>
</evidence>
<dbReference type="HOGENOM" id="CLU_1065619_0_0_1"/>
<gene>
    <name evidence="2" type="ORF">CFIO01_00639</name>
</gene>
<dbReference type="AlphaFoldDB" id="A0A010R018"/>
<feature type="region of interest" description="Disordered" evidence="1">
    <location>
        <begin position="32"/>
        <end position="90"/>
    </location>
</feature>
<protein>
    <submittedName>
        <fullName evidence="2">Uncharacterized protein</fullName>
    </submittedName>
</protein>
<evidence type="ECO:0000313" key="3">
    <source>
        <dbReference type="Proteomes" id="UP000020467"/>
    </source>
</evidence>
<comment type="caution">
    <text evidence="2">The sequence shown here is derived from an EMBL/GenBank/DDBJ whole genome shotgun (WGS) entry which is preliminary data.</text>
</comment>
<name>A0A010R018_9PEZI</name>
<reference evidence="2 3" key="1">
    <citation type="submission" date="2014-02" db="EMBL/GenBank/DDBJ databases">
        <title>The genome sequence of Colletotrichum fioriniae PJ7.</title>
        <authorList>
            <person name="Baroncelli R."/>
            <person name="Thon M.R."/>
        </authorList>
    </citation>
    <scope>NUCLEOTIDE SEQUENCE [LARGE SCALE GENOMIC DNA]</scope>
    <source>
        <strain evidence="2 3">PJ7</strain>
    </source>
</reference>
<sequence length="261" mass="28125">MHFSTLSSQALSICLEISQEYNENHLPYCIPRLDSRTPAPPPKPPKNPALNEKFPGSNTPGGAGRGPGGLPGASPVKQAPPTVKTPEQILAPGNGWTVTIFDGLSNRGFKVDHNKYSNAVSGKVNAKEGSLVVSHAKMSDANKWIPLDQQVKLSNIQVEVLKKAGITPEKTRKLSYENVQESSTIPVLQAAMTEKGFAREVDSFTVSASATGVDKKIFDDISKTMFGKNANWVNSDYIKKGVSGYRVYGGLKTPNLDALFP</sequence>
<keyword evidence="3" id="KW-1185">Reference proteome</keyword>
<proteinExistence type="predicted"/>
<dbReference type="KEGG" id="cfj:CFIO01_00639"/>
<evidence type="ECO:0000256" key="1">
    <source>
        <dbReference type="SAM" id="MobiDB-lite"/>
    </source>
</evidence>
<dbReference type="Proteomes" id="UP000020467">
    <property type="component" value="Unassembled WGS sequence"/>
</dbReference>